<dbReference type="GO" id="GO:0046872">
    <property type="term" value="F:metal ion binding"/>
    <property type="evidence" value="ECO:0007669"/>
    <property type="project" value="UniProtKB-KW"/>
</dbReference>
<keyword evidence="4" id="KW-0472">Membrane</keyword>
<dbReference type="SMART" id="SM00109">
    <property type="entry name" value="C1"/>
    <property type="match status" value="1"/>
</dbReference>
<feature type="domain" description="Phorbol-ester/DAG-type" evidence="5">
    <location>
        <begin position="764"/>
        <end position="818"/>
    </location>
</feature>
<proteinExistence type="predicted"/>
<feature type="region of interest" description="Disordered" evidence="3">
    <location>
        <begin position="359"/>
        <end position="432"/>
    </location>
</feature>
<feature type="compositionally biased region" description="Low complexity" evidence="3">
    <location>
        <begin position="376"/>
        <end position="387"/>
    </location>
</feature>
<evidence type="ECO:0000313" key="6">
    <source>
        <dbReference type="EMBL" id="GAX21059.1"/>
    </source>
</evidence>
<feature type="compositionally biased region" description="Basic and acidic residues" evidence="3">
    <location>
        <begin position="249"/>
        <end position="262"/>
    </location>
</feature>
<gene>
    <name evidence="6" type="ORF">FisN_1Lh269</name>
</gene>
<evidence type="ECO:0000313" key="7">
    <source>
        <dbReference type="Proteomes" id="UP000198406"/>
    </source>
</evidence>
<dbReference type="OrthoDB" id="5973539at2759"/>
<reference evidence="6 7" key="1">
    <citation type="journal article" date="2015" name="Plant Cell">
        <title>Oil accumulation by the oleaginous diatom Fistulifera solaris as revealed by the genome and transcriptome.</title>
        <authorList>
            <person name="Tanaka T."/>
            <person name="Maeda Y."/>
            <person name="Veluchamy A."/>
            <person name="Tanaka M."/>
            <person name="Abida H."/>
            <person name="Marechal E."/>
            <person name="Bowler C."/>
            <person name="Muto M."/>
            <person name="Sunaga Y."/>
            <person name="Tanaka M."/>
            <person name="Yoshino T."/>
            <person name="Taniguchi T."/>
            <person name="Fukuda Y."/>
            <person name="Nemoto M."/>
            <person name="Matsumoto M."/>
            <person name="Wong P.S."/>
            <person name="Aburatani S."/>
            <person name="Fujibuchi W."/>
        </authorList>
    </citation>
    <scope>NUCLEOTIDE SEQUENCE [LARGE SCALE GENOMIC DNA]</scope>
    <source>
        <strain evidence="6 7">JPCC DA0580</strain>
    </source>
</reference>
<keyword evidence="4" id="KW-0812">Transmembrane</keyword>
<feature type="compositionally biased region" description="Basic and acidic residues" evidence="3">
    <location>
        <begin position="716"/>
        <end position="736"/>
    </location>
</feature>
<feature type="region of interest" description="Disordered" evidence="3">
    <location>
        <begin position="249"/>
        <end position="276"/>
    </location>
</feature>
<evidence type="ECO:0000259" key="5">
    <source>
        <dbReference type="PROSITE" id="PS50081"/>
    </source>
</evidence>
<dbReference type="PROSITE" id="PS50081">
    <property type="entry name" value="ZF_DAG_PE_2"/>
    <property type="match status" value="1"/>
</dbReference>
<dbReference type="CDD" id="cd00029">
    <property type="entry name" value="C1"/>
    <property type="match status" value="1"/>
</dbReference>
<comment type="caution">
    <text evidence="6">The sequence shown here is derived from an EMBL/GenBank/DDBJ whole genome shotgun (WGS) entry which is preliminary data.</text>
</comment>
<keyword evidence="2" id="KW-0862">Zinc</keyword>
<name>A0A1Z5K4B6_FISSO</name>
<feature type="transmembrane region" description="Helical" evidence="4">
    <location>
        <begin position="1477"/>
        <end position="1494"/>
    </location>
</feature>
<evidence type="ECO:0000256" key="1">
    <source>
        <dbReference type="ARBA" id="ARBA00022723"/>
    </source>
</evidence>
<organism evidence="6 7">
    <name type="scientific">Fistulifera solaris</name>
    <name type="common">Oleaginous diatom</name>
    <dbReference type="NCBI Taxonomy" id="1519565"/>
    <lineage>
        <taxon>Eukaryota</taxon>
        <taxon>Sar</taxon>
        <taxon>Stramenopiles</taxon>
        <taxon>Ochrophyta</taxon>
        <taxon>Bacillariophyta</taxon>
        <taxon>Bacillariophyceae</taxon>
        <taxon>Bacillariophycidae</taxon>
        <taxon>Naviculales</taxon>
        <taxon>Naviculaceae</taxon>
        <taxon>Fistulifera</taxon>
    </lineage>
</organism>
<dbReference type="InParanoid" id="A0A1Z5K4B6"/>
<dbReference type="SUPFAM" id="SSF57889">
    <property type="entry name" value="Cysteine-rich domain"/>
    <property type="match status" value="1"/>
</dbReference>
<dbReference type="InterPro" id="IPR002219">
    <property type="entry name" value="PKC_DAG/PE"/>
</dbReference>
<dbReference type="Gene3D" id="3.30.60.20">
    <property type="match status" value="1"/>
</dbReference>
<sequence length="1700" mass="189814">MNWLNRLDDALDKVLTPQNSRHGSSSAVRESQSALTEHILEKLGDDDSDNSHDSLAILPSRSLEVVGTSVPGRVRRRRSEGTKLSRPSNQPSVMPGTLKRRTSHETTEKQEQFPGNIKRRVIPKRNDLQESSSDSEGDAHPTISLSPLKMDKVEDRQLNASANEILEESNHTDAEVLQVVTAIDDDQTDCDDKLKVQIELQQDSEKEAAKMLVQTNQSPDPSTVTDVVKSVGLMAKTKMWGLLQANRNEDNRDNMDHVDSHKASPIPASELRSDRQQADARFTLDTTNEMIITEKIVSMKEDKQRGVSTQSKNRGEDGGIVVALFSDSVDEKRLQPSHDNDFVPPDVATVHDGSHKLSTLPAKDIEKPHKNAVKGSLLPSTESPLLTKKANQSTLYSNSPQFQKECLSVNTDAEPKQSTSDPEKQAGQSTKDHISMSFESSAINYTNHEIIKDAPLSFDRKEFDDFETRDVLIDPPSVLNAPARNGSLTLSEKVKDSSHKSVSVAKTNFDVDSTISIWSNFNFDVPFDKSKNCHGMVNLRLMRARKLSCSTGSFVQGSISLKPWKGKVRTKSTKTFSSSKGGHGVCAVWEDSEDNRVSMVHAYSSDESPTPTIEIDLTVNPLGMGLLGFSMGTISLSCEELLMNPYRACRYWLTFPETKKISGLTRLASPMLQVEAMFEPTIVESEISADGDVLPPETIEIPEDALTFHSVRNDSEHEFPFTPERRNSKGGARADDNETASPVSNRTPPFSAKSQRSTHSQTNQHLLRLRKFRLPATCCVCKKSIMSVIRAKPAYRCENCKVDCCEDCMLQVDIKMPCGSLEAQDVAKHSIQNKLSLNTILNTVAPVGDNVKIAHGAEHPSNQSAGAFKGIGIMEMAFLRAFVLDEPWSPESDAGDILADEKTSFKNGDYYMRVTRVGSSRVGSRDSARTQTIQNSSKPVFDSQELVLNVPHYGCAYRIDLVDALTDKPVGSSFLTTQSILQLQRDSESGGVLFQFFNFFGVKQETPPKIPLRIDLRHDMKDATTLEYFSPPTPSPHSSKVHRGDIVGYADILVSMKEDYTSLYGDSPYECPPRPPDELNMRLFQLHLTRLSNLIETMKEAINGYIYVISWKNPIVTLFSFFMSLQVCATFNPAFLGSLPCFCVVVFMMTSALRHVCFHSQKEYFVRREVEKRRKEENIVLEHSVHRPVGEIGISISAGRNISSLEFGIAGSVMCRAFWNTEGLKSNDKREKGDARPVVHEIGSTERVYSTNPVWKEAKESSLTKRLRSIKHFNRESAERNGSTDTPQFIFPVLQPSNTYDEGLPVLEPWESSMSTIDIEVDFTDIISIFPDSEAIAGVISIPFTEVYKQKEMKGWFKLKHPDTMSSHCNPVPDNDGTPQVFLKLWWMPPISENNGDNEGESDTNREESVFIQEEIMRSAIIQAEARRGVIGSSLGAISSVRGLTGHLAMLQNSLGQVLDTVEAICNAVTFTDPWKSTILIGIAVGLWIFFSLVSMKIILYALVLGQYGATFFSRFGFLFSKKTEKVNKKSPSPIGIWILNAFRGIPTFEDLRRTYFWESLRRGVREAEQYSEEKRGKRLKMLFRARWYSSIQILSSSGDRWKTCFAIIQGHRFTWWSSVNDFDEGCQPLGTIFLSGHSGLATPSPLELKQVSQENLSRLVCLFGKGVDKQERLPMLTPSSAGKDELEQAINHAISHKAE</sequence>
<dbReference type="Proteomes" id="UP000198406">
    <property type="component" value="Unassembled WGS sequence"/>
</dbReference>
<dbReference type="InterPro" id="IPR046349">
    <property type="entry name" value="C1-like_sf"/>
</dbReference>
<dbReference type="EMBL" id="BDSP01000153">
    <property type="protein sequence ID" value="GAX21059.1"/>
    <property type="molecule type" value="Genomic_DNA"/>
</dbReference>
<feature type="transmembrane region" description="Helical" evidence="4">
    <location>
        <begin position="1500"/>
        <end position="1520"/>
    </location>
</feature>
<protein>
    <recommendedName>
        <fullName evidence="5">Phorbol-ester/DAG-type domain-containing protein</fullName>
    </recommendedName>
</protein>
<keyword evidence="4" id="KW-1133">Transmembrane helix</keyword>
<feature type="transmembrane region" description="Helical" evidence="4">
    <location>
        <begin position="1134"/>
        <end position="1153"/>
    </location>
</feature>
<keyword evidence="1" id="KW-0479">Metal-binding</keyword>
<evidence type="ECO:0000256" key="4">
    <source>
        <dbReference type="SAM" id="Phobius"/>
    </source>
</evidence>
<feature type="region of interest" description="Disordered" evidence="3">
    <location>
        <begin position="716"/>
        <end position="764"/>
    </location>
</feature>
<feature type="compositionally biased region" description="Polar residues" evidence="3">
    <location>
        <begin position="739"/>
        <end position="764"/>
    </location>
</feature>
<evidence type="ECO:0000256" key="2">
    <source>
        <dbReference type="ARBA" id="ARBA00022833"/>
    </source>
</evidence>
<accession>A0A1Z5K4B6</accession>
<keyword evidence="7" id="KW-1185">Reference proteome</keyword>
<evidence type="ECO:0000256" key="3">
    <source>
        <dbReference type="SAM" id="MobiDB-lite"/>
    </source>
</evidence>
<feature type="compositionally biased region" description="Polar residues" evidence="3">
    <location>
        <begin position="389"/>
        <end position="420"/>
    </location>
</feature>
<feature type="region of interest" description="Disordered" evidence="3">
    <location>
        <begin position="67"/>
        <end position="151"/>
    </location>
</feature>